<reference evidence="2" key="1">
    <citation type="submission" date="2022-09" db="EMBL/GenBank/DDBJ databases">
        <title>Actin cytoskeleton and complex cell architecture in an #Asgard archaeon.</title>
        <authorList>
            <person name="Ponce Toledo R.I."/>
            <person name="Schleper C."/>
            <person name="Rodrigues Oliveira T."/>
            <person name="Wollweber F."/>
            <person name="Xu J."/>
            <person name="Rittmann S."/>
            <person name="Klingl A."/>
            <person name="Pilhofer M."/>
        </authorList>
    </citation>
    <scope>NUCLEOTIDE SEQUENCE</scope>
    <source>
        <strain evidence="2">B-35</strain>
    </source>
</reference>
<proteinExistence type="predicted"/>
<protein>
    <recommendedName>
        <fullName evidence="4">SMODS and SLOG-associating 2TM effector domain-containing protein</fullName>
    </recommendedName>
</protein>
<keyword evidence="1" id="KW-0472">Membrane</keyword>
<feature type="transmembrane region" description="Helical" evidence="1">
    <location>
        <begin position="46"/>
        <end position="69"/>
    </location>
</feature>
<keyword evidence="1" id="KW-0812">Transmembrane</keyword>
<keyword evidence="1" id="KW-1133">Transmembrane helix</keyword>
<keyword evidence="3" id="KW-1185">Reference proteome</keyword>
<evidence type="ECO:0000313" key="2">
    <source>
        <dbReference type="EMBL" id="UYP45434.1"/>
    </source>
</evidence>
<dbReference type="EMBL" id="CP104013">
    <property type="protein sequence ID" value="UYP45434.1"/>
    <property type="molecule type" value="Genomic_DNA"/>
</dbReference>
<evidence type="ECO:0008006" key="4">
    <source>
        <dbReference type="Google" id="ProtNLM"/>
    </source>
</evidence>
<dbReference type="Proteomes" id="UP001208689">
    <property type="component" value="Chromosome"/>
</dbReference>
<gene>
    <name evidence="2" type="ORF">NEF87_001719</name>
</gene>
<sequence>MVKQQKKITSNFIGKQISRFKLAMSYLTLAMTSITALMLVKAEYEIQIEYIIAFVPLLVLITIFAGYLLDKWNISTQDQRKSNEMTHRFLLTSDMKGQQFALTQTKMLLMGLQSIKEGKDLDIDGIMATYEDYLKKWSSPDSKKVVPNISKDKKMVP</sequence>
<accession>A0ABY6HSJ0</accession>
<evidence type="ECO:0000256" key="1">
    <source>
        <dbReference type="SAM" id="Phobius"/>
    </source>
</evidence>
<evidence type="ECO:0000313" key="3">
    <source>
        <dbReference type="Proteomes" id="UP001208689"/>
    </source>
</evidence>
<name>A0ABY6HSJ0_9ARCH</name>
<organism evidence="2 3">
    <name type="scientific">Candidatus Lokiarchaeum ossiferum</name>
    <dbReference type="NCBI Taxonomy" id="2951803"/>
    <lineage>
        <taxon>Archaea</taxon>
        <taxon>Promethearchaeati</taxon>
        <taxon>Promethearchaeota</taxon>
        <taxon>Promethearchaeia</taxon>
        <taxon>Promethearchaeales</taxon>
        <taxon>Promethearchaeaceae</taxon>
        <taxon>Candidatus Lokiarchaeum</taxon>
    </lineage>
</organism>
<feature type="transmembrane region" description="Helical" evidence="1">
    <location>
        <begin position="20"/>
        <end position="40"/>
    </location>
</feature>